<dbReference type="Gene3D" id="1.10.1740.10">
    <property type="match status" value="1"/>
</dbReference>
<dbReference type="PANTHER" id="PTHR43133">
    <property type="entry name" value="RNA POLYMERASE ECF-TYPE SIGMA FACTO"/>
    <property type="match status" value="1"/>
</dbReference>
<evidence type="ECO:0000256" key="3">
    <source>
        <dbReference type="ARBA" id="ARBA00023082"/>
    </source>
</evidence>
<dbReference type="GO" id="GO:0006352">
    <property type="term" value="P:DNA-templated transcription initiation"/>
    <property type="evidence" value="ECO:0007669"/>
    <property type="project" value="InterPro"/>
</dbReference>
<comment type="similarity">
    <text evidence="1">Belongs to the sigma-70 factor family. ECF subfamily.</text>
</comment>
<name>A0A6I6D442_9GAMM</name>
<dbReference type="AlphaFoldDB" id="A0A6I6D442"/>
<feature type="domain" description="RNA polymerase sigma-70 region 2" evidence="5">
    <location>
        <begin position="18"/>
        <end position="81"/>
    </location>
</feature>
<dbReference type="InterPro" id="IPR007627">
    <property type="entry name" value="RNA_pol_sigma70_r2"/>
</dbReference>
<evidence type="ECO:0000256" key="1">
    <source>
        <dbReference type="ARBA" id="ARBA00010641"/>
    </source>
</evidence>
<dbReference type="InterPro" id="IPR014284">
    <property type="entry name" value="RNA_pol_sigma-70_dom"/>
</dbReference>
<dbReference type="EMBL" id="CP046415">
    <property type="protein sequence ID" value="QGT78121.1"/>
    <property type="molecule type" value="Genomic_DNA"/>
</dbReference>
<keyword evidence="3" id="KW-0731">Sigma factor</keyword>
<dbReference type="Gene3D" id="1.10.10.10">
    <property type="entry name" value="Winged helix-like DNA-binding domain superfamily/Winged helix DNA-binding domain"/>
    <property type="match status" value="1"/>
</dbReference>
<evidence type="ECO:0000313" key="8">
    <source>
        <dbReference type="Proteomes" id="UP000427716"/>
    </source>
</evidence>
<dbReference type="InterPro" id="IPR039425">
    <property type="entry name" value="RNA_pol_sigma-70-like"/>
</dbReference>
<dbReference type="KEGG" id="ghl:GM160_03980"/>
<dbReference type="InterPro" id="IPR036388">
    <property type="entry name" value="WH-like_DNA-bd_sf"/>
</dbReference>
<sequence>MELIKSACRVLTFGHRLERARPRLYRIAYAWTRHPELADDLTQDVLCRALQKRHQLRDMEALDAWLVRILHGCWCDLLRKKYPEAELDEVVDDPANAPDRMHSSRELVQNVRDAVSSLPVGQRTVLTLVDLEGFSYQTVAELLDLPIGTVMSRLCRARRQLKHMLADLAESELGVVDSRDKPRRHLRRVV</sequence>
<dbReference type="PANTHER" id="PTHR43133:SF59">
    <property type="entry name" value="ECF RNA POLYMERASE SIGMA FACTOR SIGR"/>
    <property type="match status" value="1"/>
</dbReference>
<protein>
    <submittedName>
        <fullName evidence="7">Sigma-70 family RNA polymerase sigma factor</fullName>
    </submittedName>
</protein>
<evidence type="ECO:0000313" key="7">
    <source>
        <dbReference type="EMBL" id="QGT78121.1"/>
    </source>
</evidence>
<dbReference type="Proteomes" id="UP000427716">
    <property type="component" value="Chromosome"/>
</dbReference>
<dbReference type="CDD" id="cd06171">
    <property type="entry name" value="Sigma70_r4"/>
    <property type="match status" value="1"/>
</dbReference>
<dbReference type="GO" id="GO:0016987">
    <property type="term" value="F:sigma factor activity"/>
    <property type="evidence" value="ECO:0007669"/>
    <property type="project" value="UniProtKB-KW"/>
</dbReference>
<gene>
    <name evidence="7" type="ORF">GM160_03980</name>
</gene>
<feature type="domain" description="RNA polymerase sigma factor 70 region 4 type 2" evidence="6">
    <location>
        <begin position="110"/>
        <end position="161"/>
    </location>
</feature>
<dbReference type="GO" id="GO:0003677">
    <property type="term" value="F:DNA binding"/>
    <property type="evidence" value="ECO:0007669"/>
    <property type="project" value="InterPro"/>
</dbReference>
<organism evidence="7 8">
    <name type="scientific">Guyparkeria halophila</name>
    <dbReference type="NCBI Taxonomy" id="47960"/>
    <lineage>
        <taxon>Bacteria</taxon>
        <taxon>Pseudomonadati</taxon>
        <taxon>Pseudomonadota</taxon>
        <taxon>Gammaproteobacteria</taxon>
        <taxon>Chromatiales</taxon>
        <taxon>Thioalkalibacteraceae</taxon>
        <taxon>Guyparkeria</taxon>
    </lineage>
</organism>
<evidence type="ECO:0000259" key="5">
    <source>
        <dbReference type="Pfam" id="PF04542"/>
    </source>
</evidence>
<dbReference type="NCBIfam" id="TIGR02937">
    <property type="entry name" value="sigma70-ECF"/>
    <property type="match status" value="1"/>
</dbReference>
<dbReference type="InterPro" id="IPR013324">
    <property type="entry name" value="RNA_pol_sigma_r3/r4-like"/>
</dbReference>
<keyword evidence="2" id="KW-0805">Transcription regulation</keyword>
<evidence type="ECO:0000256" key="2">
    <source>
        <dbReference type="ARBA" id="ARBA00023015"/>
    </source>
</evidence>
<dbReference type="InterPro" id="IPR013249">
    <property type="entry name" value="RNA_pol_sigma70_r4_t2"/>
</dbReference>
<dbReference type="SUPFAM" id="SSF88659">
    <property type="entry name" value="Sigma3 and sigma4 domains of RNA polymerase sigma factors"/>
    <property type="match status" value="1"/>
</dbReference>
<dbReference type="SUPFAM" id="SSF88946">
    <property type="entry name" value="Sigma2 domain of RNA polymerase sigma factors"/>
    <property type="match status" value="1"/>
</dbReference>
<dbReference type="Pfam" id="PF04542">
    <property type="entry name" value="Sigma70_r2"/>
    <property type="match status" value="1"/>
</dbReference>
<reference evidence="7 8" key="1">
    <citation type="submission" date="2019-11" db="EMBL/GenBank/DDBJ databases">
        <authorList>
            <person name="Zhang J."/>
            <person name="Sun C."/>
        </authorList>
    </citation>
    <scope>NUCLEOTIDE SEQUENCE [LARGE SCALE GENOMIC DNA]</scope>
    <source>
        <strain evidence="8">sp2</strain>
    </source>
</reference>
<proteinExistence type="inferred from homology"/>
<keyword evidence="8" id="KW-1185">Reference proteome</keyword>
<accession>A0A6I6D442</accession>
<keyword evidence="4" id="KW-0804">Transcription</keyword>
<evidence type="ECO:0000259" key="6">
    <source>
        <dbReference type="Pfam" id="PF08281"/>
    </source>
</evidence>
<dbReference type="RefSeq" id="WP_156573353.1">
    <property type="nucleotide sequence ID" value="NZ_CP046415.1"/>
</dbReference>
<evidence type="ECO:0000256" key="4">
    <source>
        <dbReference type="ARBA" id="ARBA00023163"/>
    </source>
</evidence>
<dbReference type="InterPro" id="IPR013325">
    <property type="entry name" value="RNA_pol_sigma_r2"/>
</dbReference>
<dbReference type="Pfam" id="PF08281">
    <property type="entry name" value="Sigma70_r4_2"/>
    <property type="match status" value="1"/>
</dbReference>